<organism evidence="3 4">
    <name type="scientific">Euroglyphus maynei</name>
    <name type="common">Mayne's house dust mite</name>
    <dbReference type="NCBI Taxonomy" id="6958"/>
    <lineage>
        <taxon>Eukaryota</taxon>
        <taxon>Metazoa</taxon>
        <taxon>Ecdysozoa</taxon>
        <taxon>Arthropoda</taxon>
        <taxon>Chelicerata</taxon>
        <taxon>Arachnida</taxon>
        <taxon>Acari</taxon>
        <taxon>Acariformes</taxon>
        <taxon>Sarcoptiformes</taxon>
        <taxon>Astigmata</taxon>
        <taxon>Psoroptidia</taxon>
        <taxon>Analgoidea</taxon>
        <taxon>Pyroglyphidae</taxon>
        <taxon>Pyroglyphinae</taxon>
        <taxon>Euroglyphus</taxon>
    </lineage>
</organism>
<dbReference type="PANTHER" id="PTHR24036:SF16">
    <property type="entry name" value="KNICKKOPF"/>
    <property type="match status" value="1"/>
</dbReference>
<evidence type="ECO:0000313" key="3">
    <source>
        <dbReference type="EMBL" id="OTF69778.1"/>
    </source>
</evidence>
<feature type="domain" description="DM13" evidence="2">
    <location>
        <begin position="30"/>
        <end position="137"/>
    </location>
</feature>
<protein>
    <submittedName>
        <fullName evidence="3">Skeletor, isoforms D/E-like protein</fullName>
    </submittedName>
</protein>
<feature type="non-terminal residue" evidence="3">
    <location>
        <position position="161"/>
    </location>
</feature>
<keyword evidence="4" id="KW-1185">Reference proteome</keyword>
<evidence type="ECO:0000313" key="4">
    <source>
        <dbReference type="Proteomes" id="UP000194236"/>
    </source>
</evidence>
<dbReference type="OrthoDB" id="2448405at2759"/>
<evidence type="ECO:0000256" key="1">
    <source>
        <dbReference type="ARBA" id="ARBA00022737"/>
    </source>
</evidence>
<proteinExistence type="predicted"/>
<evidence type="ECO:0000259" key="2">
    <source>
        <dbReference type="PROSITE" id="PS51549"/>
    </source>
</evidence>
<accession>A0A1Y3APD8</accession>
<dbReference type="Pfam" id="PF10517">
    <property type="entry name" value="DM13"/>
    <property type="match status" value="1"/>
</dbReference>
<feature type="non-terminal residue" evidence="3">
    <location>
        <position position="1"/>
    </location>
</feature>
<dbReference type="AlphaFoldDB" id="A0A1Y3APD8"/>
<keyword evidence="1" id="KW-0677">Repeat</keyword>
<feature type="domain" description="DM13" evidence="2">
    <location>
        <begin position="1"/>
        <end position="21"/>
    </location>
</feature>
<dbReference type="PANTHER" id="PTHR24036">
    <property type="entry name" value="SKELETOR-RELATED"/>
    <property type="match status" value="1"/>
</dbReference>
<dbReference type="EMBL" id="MUJZ01068867">
    <property type="protein sequence ID" value="OTF69778.1"/>
    <property type="molecule type" value="Genomic_DNA"/>
</dbReference>
<reference evidence="3 4" key="1">
    <citation type="submission" date="2017-03" db="EMBL/GenBank/DDBJ databases">
        <title>Genome Survey of Euroglyphus maynei.</title>
        <authorList>
            <person name="Arlian L.G."/>
            <person name="Morgan M.S."/>
            <person name="Rider S.D."/>
        </authorList>
    </citation>
    <scope>NUCLEOTIDE SEQUENCE [LARGE SCALE GENOMIC DNA]</scope>
    <source>
        <strain evidence="3">Arlian Lab</strain>
        <tissue evidence="3">Whole body</tissue>
    </source>
</reference>
<comment type="caution">
    <text evidence="3">The sequence shown here is derived from an EMBL/GenBank/DDBJ whole genome shotgun (WGS) entry which is preliminary data.</text>
</comment>
<sequence length="161" mass="18269">IRWFAIWDIRSQKNFADLFIPEGFLPPAPQTISEFSQLSNGIKSEPLVIVDAKTIRIPSFTYDGHRKQAYFWVGQGPQPNSAGERIPNELGYLEPLRPYRDDLLILELPGNMTIFDINYISVWDEELSENLGSVIIPGELNIPPALTTVIKVESRLPNCEQ</sequence>
<dbReference type="InterPro" id="IPR052126">
    <property type="entry name" value="Spindle_Org/Thrombomodulin"/>
</dbReference>
<dbReference type="Proteomes" id="UP000194236">
    <property type="component" value="Unassembled WGS sequence"/>
</dbReference>
<name>A0A1Y3APD8_EURMA</name>
<dbReference type="PROSITE" id="PS51549">
    <property type="entry name" value="DM13"/>
    <property type="match status" value="2"/>
</dbReference>
<dbReference type="SMART" id="SM00686">
    <property type="entry name" value="DM13"/>
    <property type="match status" value="1"/>
</dbReference>
<gene>
    <name evidence="3" type="ORF">BLA29_013100</name>
</gene>
<dbReference type="InterPro" id="IPR019545">
    <property type="entry name" value="DM13_domain"/>
</dbReference>